<comment type="caution">
    <text evidence="2">The sequence shown here is derived from an EMBL/GenBank/DDBJ whole genome shotgun (WGS) entry which is preliminary data.</text>
</comment>
<name>A0AAV5L1I5_9ROSI</name>
<feature type="region of interest" description="Disordered" evidence="1">
    <location>
        <begin position="35"/>
        <end position="63"/>
    </location>
</feature>
<dbReference type="Proteomes" id="UP001054252">
    <property type="component" value="Unassembled WGS sequence"/>
</dbReference>
<dbReference type="EMBL" id="BPVZ01000089">
    <property type="protein sequence ID" value="GKV30977.1"/>
    <property type="molecule type" value="Genomic_DNA"/>
</dbReference>
<evidence type="ECO:0000313" key="2">
    <source>
        <dbReference type="EMBL" id="GKV30977.1"/>
    </source>
</evidence>
<gene>
    <name evidence="2" type="ORF">SLEP1_g39730</name>
</gene>
<proteinExistence type="predicted"/>
<protein>
    <submittedName>
        <fullName evidence="2">Uncharacterized protein</fullName>
    </submittedName>
</protein>
<evidence type="ECO:0000256" key="1">
    <source>
        <dbReference type="SAM" id="MobiDB-lite"/>
    </source>
</evidence>
<evidence type="ECO:0000313" key="3">
    <source>
        <dbReference type="Proteomes" id="UP001054252"/>
    </source>
</evidence>
<accession>A0AAV5L1I5</accession>
<sequence>MKIDFDQSLLDIFSDIMAEINDDDFPPLRAEFGKEPEIQEKGNLPNSKEDCFPGELEEGEIAD</sequence>
<keyword evidence="3" id="KW-1185">Reference proteome</keyword>
<reference evidence="2 3" key="1">
    <citation type="journal article" date="2021" name="Commun. Biol.">
        <title>The genome of Shorea leprosula (Dipterocarpaceae) highlights the ecological relevance of drought in aseasonal tropical rainforests.</title>
        <authorList>
            <person name="Ng K.K.S."/>
            <person name="Kobayashi M.J."/>
            <person name="Fawcett J.A."/>
            <person name="Hatakeyama M."/>
            <person name="Paape T."/>
            <person name="Ng C.H."/>
            <person name="Ang C.C."/>
            <person name="Tnah L.H."/>
            <person name="Lee C.T."/>
            <person name="Nishiyama T."/>
            <person name="Sese J."/>
            <person name="O'Brien M.J."/>
            <person name="Copetti D."/>
            <person name="Mohd Noor M.I."/>
            <person name="Ong R.C."/>
            <person name="Putra M."/>
            <person name="Sireger I.Z."/>
            <person name="Indrioko S."/>
            <person name="Kosugi Y."/>
            <person name="Izuno A."/>
            <person name="Isagi Y."/>
            <person name="Lee S.L."/>
            <person name="Shimizu K.K."/>
        </authorList>
    </citation>
    <scope>NUCLEOTIDE SEQUENCE [LARGE SCALE GENOMIC DNA]</scope>
    <source>
        <strain evidence="2">214</strain>
    </source>
</reference>
<dbReference type="AlphaFoldDB" id="A0AAV5L1I5"/>
<organism evidence="2 3">
    <name type="scientific">Rubroshorea leprosula</name>
    <dbReference type="NCBI Taxonomy" id="152421"/>
    <lineage>
        <taxon>Eukaryota</taxon>
        <taxon>Viridiplantae</taxon>
        <taxon>Streptophyta</taxon>
        <taxon>Embryophyta</taxon>
        <taxon>Tracheophyta</taxon>
        <taxon>Spermatophyta</taxon>
        <taxon>Magnoliopsida</taxon>
        <taxon>eudicotyledons</taxon>
        <taxon>Gunneridae</taxon>
        <taxon>Pentapetalae</taxon>
        <taxon>rosids</taxon>
        <taxon>malvids</taxon>
        <taxon>Malvales</taxon>
        <taxon>Dipterocarpaceae</taxon>
        <taxon>Rubroshorea</taxon>
    </lineage>
</organism>